<organism evidence="2 3">
    <name type="scientific">Trifolium medium</name>
    <dbReference type="NCBI Taxonomy" id="97028"/>
    <lineage>
        <taxon>Eukaryota</taxon>
        <taxon>Viridiplantae</taxon>
        <taxon>Streptophyta</taxon>
        <taxon>Embryophyta</taxon>
        <taxon>Tracheophyta</taxon>
        <taxon>Spermatophyta</taxon>
        <taxon>Magnoliopsida</taxon>
        <taxon>eudicotyledons</taxon>
        <taxon>Gunneridae</taxon>
        <taxon>Pentapetalae</taxon>
        <taxon>rosids</taxon>
        <taxon>fabids</taxon>
        <taxon>Fabales</taxon>
        <taxon>Fabaceae</taxon>
        <taxon>Papilionoideae</taxon>
        <taxon>50 kb inversion clade</taxon>
        <taxon>NPAAA clade</taxon>
        <taxon>Hologalegina</taxon>
        <taxon>IRL clade</taxon>
        <taxon>Trifolieae</taxon>
        <taxon>Trifolium</taxon>
    </lineage>
</organism>
<protein>
    <submittedName>
        <fullName evidence="2">Uncharacterized protein</fullName>
    </submittedName>
</protein>
<evidence type="ECO:0000256" key="1">
    <source>
        <dbReference type="SAM" id="MobiDB-lite"/>
    </source>
</evidence>
<feature type="region of interest" description="Disordered" evidence="1">
    <location>
        <begin position="22"/>
        <end position="58"/>
    </location>
</feature>
<reference evidence="2 3" key="1">
    <citation type="journal article" date="2018" name="Front. Plant Sci.">
        <title>Red Clover (Trifolium pratense) and Zigzag Clover (T. medium) - A Picture of Genomic Similarities and Differences.</title>
        <authorList>
            <person name="Dluhosova J."/>
            <person name="Istvanek J."/>
            <person name="Nedelnik J."/>
            <person name="Repkova J."/>
        </authorList>
    </citation>
    <scope>NUCLEOTIDE SEQUENCE [LARGE SCALE GENOMIC DNA]</scope>
    <source>
        <strain evidence="3">cv. 10/8</strain>
        <tissue evidence="2">Leaf</tissue>
    </source>
</reference>
<feature type="non-terminal residue" evidence="2">
    <location>
        <position position="1"/>
    </location>
</feature>
<name>A0A392RDW7_9FABA</name>
<dbReference type="EMBL" id="LXQA010211734">
    <property type="protein sequence ID" value="MCI34224.1"/>
    <property type="molecule type" value="Genomic_DNA"/>
</dbReference>
<dbReference type="AlphaFoldDB" id="A0A392RDW7"/>
<keyword evidence="3" id="KW-1185">Reference proteome</keyword>
<evidence type="ECO:0000313" key="3">
    <source>
        <dbReference type="Proteomes" id="UP000265520"/>
    </source>
</evidence>
<accession>A0A392RDW7</accession>
<proteinExistence type="predicted"/>
<sequence length="58" mass="6128">VYNMYTQQEVMTPDAYRTFVARPGDRPIWPGGGSASAGAVNDDDDDDGVGDGGDDMSD</sequence>
<dbReference type="Proteomes" id="UP000265520">
    <property type="component" value="Unassembled WGS sequence"/>
</dbReference>
<evidence type="ECO:0000313" key="2">
    <source>
        <dbReference type="EMBL" id="MCI34224.1"/>
    </source>
</evidence>
<comment type="caution">
    <text evidence="2">The sequence shown here is derived from an EMBL/GenBank/DDBJ whole genome shotgun (WGS) entry which is preliminary data.</text>
</comment>
<feature type="compositionally biased region" description="Acidic residues" evidence="1">
    <location>
        <begin position="41"/>
        <end position="58"/>
    </location>
</feature>